<dbReference type="SMART" id="SM00034">
    <property type="entry name" value="CLECT"/>
    <property type="match status" value="2"/>
</dbReference>
<name>A0A914QI39_9BILA</name>
<feature type="domain" description="C-type lectin" evidence="1">
    <location>
        <begin position="143"/>
        <end position="255"/>
    </location>
</feature>
<dbReference type="CDD" id="cd00037">
    <property type="entry name" value="CLECT"/>
    <property type="match status" value="2"/>
</dbReference>
<dbReference type="InterPro" id="IPR016186">
    <property type="entry name" value="C-type_lectin-like/link_sf"/>
</dbReference>
<organism evidence="2 3">
    <name type="scientific">Panagrolaimus davidi</name>
    <dbReference type="NCBI Taxonomy" id="227884"/>
    <lineage>
        <taxon>Eukaryota</taxon>
        <taxon>Metazoa</taxon>
        <taxon>Ecdysozoa</taxon>
        <taxon>Nematoda</taxon>
        <taxon>Chromadorea</taxon>
        <taxon>Rhabditida</taxon>
        <taxon>Tylenchina</taxon>
        <taxon>Panagrolaimomorpha</taxon>
        <taxon>Panagrolaimoidea</taxon>
        <taxon>Panagrolaimidae</taxon>
        <taxon>Panagrolaimus</taxon>
    </lineage>
</organism>
<accession>A0A914QI39</accession>
<reference evidence="3" key="1">
    <citation type="submission" date="2022-11" db="UniProtKB">
        <authorList>
            <consortium name="WormBaseParasite"/>
        </authorList>
    </citation>
    <scope>IDENTIFICATION</scope>
</reference>
<evidence type="ECO:0000313" key="3">
    <source>
        <dbReference type="WBParaSite" id="PDA_v2.g3161.t1"/>
    </source>
</evidence>
<dbReference type="WBParaSite" id="PDA_v2.g3161.t1">
    <property type="protein sequence ID" value="PDA_v2.g3161.t1"/>
    <property type="gene ID" value="PDA_v2.g3161"/>
</dbReference>
<sequence>MKKNGFGAADAECVGNGQNLVSIHDGFINTVLAQEGSKYFHQSTATDFWIGLTDLMQNKNWTWMDNSIFNFSNWAPNEPKNATGNNCAALNLSDGLWRAEDCFKSKPYICYVNESYYIPSTTPYPAYVNCPWPLIYFQPTHSCYGINSWDSNTTTTWNNAEKYCESIFKGGHLVSVHSSEELYFFDKIELAMHTHLWSGLYSDDNTLTWKWSDCSPFDFSPWATGNPKAGGGTCTIMGDRIWNDNCDLQRRALCKVKL</sequence>
<keyword evidence="2" id="KW-1185">Reference proteome</keyword>
<feature type="domain" description="C-type lectin" evidence="1">
    <location>
        <begin position="1"/>
        <end position="111"/>
    </location>
</feature>
<proteinExistence type="predicted"/>
<dbReference type="Gene3D" id="3.10.100.10">
    <property type="entry name" value="Mannose-Binding Protein A, subunit A"/>
    <property type="match status" value="2"/>
</dbReference>
<dbReference type="InterPro" id="IPR001304">
    <property type="entry name" value="C-type_lectin-like"/>
</dbReference>
<evidence type="ECO:0000313" key="2">
    <source>
        <dbReference type="Proteomes" id="UP000887578"/>
    </source>
</evidence>
<dbReference type="PROSITE" id="PS50041">
    <property type="entry name" value="C_TYPE_LECTIN_2"/>
    <property type="match status" value="2"/>
</dbReference>
<dbReference type="PANTHER" id="PTHR22803">
    <property type="entry name" value="MANNOSE, PHOSPHOLIPASE, LECTIN RECEPTOR RELATED"/>
    <property type="match status" value="1"/>
</dbReference>
<protein>
    <submittedName>
        <fullName evidence="3">C-type lectin domain-containing protein</fullName>
    </submittedName>
</protein>
<dbReference type="Proteomes" id="UP000887578">
    <property type="component" value="Unplaced"/>
</dbReference>
<evidence type="ECO:0000259" key="1">
    <source>
        <dbReference type="PROSITE" id="PS50041"/>
    </source>
</evidence>
<dbReference type="Pfam" id="PF00059">
    <property type="entry name" value="Lectin_C"/>
    <property type="match status" value="2"/>
</dbReference>
<dbReference type="InterPro" id="IPR050111">
    <property type="entry name" value="C-type_lectin/snaclec_domain"/>
</dbReference>
<dbReference type="InterPro" id="IPR016187">
    <property type="entry name" value="CTDL_fold"/>
</dbReference>
<dbReference type="SUPFAM" id="SSF56436">
    <property type="entry name" value="C-type lectin-like"/>
    <property type="match status" value="2"/>
</dbReference>
<dbReference type="AlphaFoldDB" id="A0A914QI39"/>